<feature type="region of interest" description="Disordered" evidence="4">
    <location>
        <begin position="603"/>
        <end position="632"/>
    </location>
</feature>
<reference evidence="9 11" key="1">
    <citation type="journal article" date="2014" name="Curr. Biol.">
        <title>The genome of the clonal raider ant Cerapachys biroi.</title>
        <authorList>
            <person name="Oxley P.R."/>
            <person name="Ji L."/>
            <person name="Fetter-Pruneda I."/>
            <person name="McKenzie S.K."/>
            <person name="Li C."/>
            <person name="Hu H."/>
            <person name="Zhang G."/>
            <person name="Kronauer D.J."/>
        </authorList>
    </citation>
    <scope>NUCLEOTIDE SEQUENCE [LARGE SCALE GENOMIC DNA]</scope>
</reference>
<evidence type="ECO:0000259" key="7">
    <source>
        <dbReference type="PROSITE" id="PS50021"/>
    </source>
</evidence>
<dbReference type="InterPro" id="IPR055251">
    <property type="entry name" value="SOS1_NGEF_PH"/>
</dbReference>
<dbReference type="InterPro" id="IPR037832">
    <property type="entry name" value="PH_Vav"/>
</dbReference>
<dbReference type="Proteomes" id="UP000279307">
    <property type="component" value="Chromosome 6"/>
</dbReference>
<organism evidence="9 11">
    <name type="scientific">Ooceraea biroi</name>
    <name type="common">Clonal raider ant</name>
    <name type="synonym">Cerapachys biroi</name>
    <dbReference type="NCBI Taxonomy" id="2015173"/>
    <lineage>
        <taxon>Eukaryota</taxon>
        <taxon>Metazoa</taxon>
        <taxon>Ecdysozoa</taxon>
        <taxon>Arthropoda</taxon>
        <taxon>Hexapoda</taxon>
        <taxon>Insecta</taxon>
        <taxon>Pterygota</taxon>
        <taxon>Neoptera</taxon>
        <taxon>Endopterygota</taxon>
        <taxon>Hymenoptera</taxon>
        <taxon>Apocrita</taxon>
        <taxon>Aculeata</taxon>
        <taxon>Formicoidea</taxon>
        <taxon>Formicidae</taxon>
        <taxon>Dorylinae</taxon>
        <taxon>Ooceraea</taxon>
    </lineage>
</organism>
<proteinExistence type="predicted"/>
<dbReference type="Pfam" id="PF00621">
    <property type="entry name" value="RhoGEF"/>
    <property type="match status" value="1"/>
</dbReference>
<dbReference type="OMA" id="RHNIFLF"/>
<dbReference type="GO" id="GO:0016477">
    <property type="term" value="P:cell migration"/>
    <property type="evidence" value="ECO:0007669"/>
    <property type="project" value="TreeGrafter"/>
</dbReference>
<dbReference type="SUPFAM" id="SSF47576">
    <property type="entry name" value="Calponin-homology domain, CH-domain"/>
    <property type="match status" value="1"/>
</dbReference>
<dbReference type="CDD" id="cd20810">
    <property type="entry name" value="C1_VAV"/>
    <property type="match status" value="1"/>
</dbReference>
<dbReference type="GO" id="GO:0005737">
    <property type="term" value="C:cytoplasm"/>
    <property type="evidence" value="ECO:0007669"/>
    <property type="project" value="TreeGrafter"/>
</dbReference>
<dbReference type="InterPro" id="IPR001715">
    <property type="entry name" value="CH_dom"/>
</dbReference>
<dbReference type="CDD" id="cd00160">
    <property type="entry name" value="RhoGEF"/>
    <property type="match status" value="1"/>
</dbReference>
<reference evidence="10" key="2">
    <citation type="journal article" date="2018" name="Genome Res.">
        <title>The genomic architecture and molecular evolution of ant odorant receptors.</title>
        <authorList>
            <person name="McKenzie S.K."/>
            <person name="Kronauer D.J.C."/>
        </authorList>
    </citation>
    <scope>NUCLEOTIDE SEQUENCE [LARGE SCALE GENOMIC DNA]</scope>
    <source>
        <strain evidence="10">Clonal line C1</strain>
    </source>
</reference>
<dbReference type="Proteomes" id="UP000053097">
    <property type="component" value="Unassembled WGS sequence"/>
</dbReference>
<evidence type="ECO:0000259" key="8">
    <source>
        <dbReference type="PROSITE" id="PS50081"/>
    </source>
</evidence>
<protein>
    <submittedName>
        <fullName evidence="9">Protein vav</fullName>
    </submittedName>
</protein>
<dbReference type="InterPro" id="IPR011993">
    <property type="entry name" value="PH-like_dom_sf"/>
</dbReference>
<dbReference type="SMART" id="SM00233">
    <property type="entry name" value="PH"/>
    <property type="match status" value="1"/>
</dbReference>
<dbReference type="InterPro" id="IPR036872">
    <property type="entry name" value="CH_dom_sf"/>
</dbReference>
<dbReference type="PROSITE" id="PS50021">
    <property type="entry name" value="CH"/>
    <property type="match status" value="1"/>
</dbReference>
<evidence type="ECO:0000259" key="6">
    <source>
        <dbReference type="PROSITE" id="PS50010"/>
    </source>
</evidence>
<dbReference type="PROSITE" id="PS50081">
    <property type="entry name" value="ZF_DAG_PE_2"/>
    <property type="match status" value="1"/>
</dbReference>
<reference evidence="10" key="3">
    <citation type="submission" date="2018-07" db="EMBL/GenBank/DDBJ databases">
        <authorList>
            <person name="Mckenzie S.K."/>
            <person name="Kronauer D.J.C."/>
        </authorList>
    </citation>
    <scope>NUCLEOTIDE SEQUENCE</scope>
    <source>
        <strain evidence="10">Clonal line C1</strain>
    </source>
</reference>
<dbReference type="PROSITE" id="PS50003">
    <property type="entry name" value="PH_DOMAIN"/>
    <property type="match status" value="1"/>
</dbReference>
<dbReference type="InterPro" id="IPR001849">
    <property type="entry name" value="PH_domain"/>
</dbReference>
<dbReference type="Pfam" id="PF00130">
    <property type="entry name" value="C1_1"/>
    <property type="match status" value="1"/>
</dbReference>
<dbReference type="EMBL" id="QOIP01000006">
    <property type="protein sequence ID" value="RLU21163.1"/>
    <property type="molecule type" value="Genomic_DNA"/>
</dbReference>
<dbReference type="Pfam" id="PF00307">
    <property type="entry name" value="CH"/>
    <property type="match status" value="1"/>
</dbReference>
<dbReference type="PANTHER" id="PTHR45818">
    <property type="entry name" value="PROTEIN VAV"/>
    <property type="match status" value="1"/>
</dbReference>
<dbReference type="PROSITE" id="PS00479">
    <property type="entry name" value="ZF_DAG_PE_1"/>
    <property type="match status" value="1"/>
</dbReference>
<dbReference type="STRING" id="2015173.A0A026W1X0"/>
<feature type="domain" description="Calponin-homology (CH)" evidence="7">
    <location>
        <begin position="10"/>
        <end position="129"/>
    </location>
</feature>
<dbReference type="SMART" id="SM00033">
    <property type="entry name" value="CH"/>
    <property type="match status" value="1"/>
</dbReference>
<keyword evidence="3" id="KW-0677">Repeat</keyword>
<keyword evidence="2" id="KW-0344">Guanine-nucleotide releasing factor</keyword>
<dbReference type="Gene3D" id="2.30.29.30">
    <property type="entry name" value="Pleckstrin-homology domain (PH domain)/Phosphotyrosine-binding domain (PTB)"/>
    <property type="match status" value="1"/>
</dbReference>
<sequence length="646" mass="74475">MSRPGSADAGKDWYECINWLTRCGVLGADHKANGPDATAFDLAYVLQDGVLLCNLLNIMHPGSIDVKHVNQKPQLVQFLCLRNIKMFLTVCSNVFGLSESELFEPAMLFDLSNFHRVLCTLSALSNCSRFRRNSIYGFSIGHVKSQENINSSYEEIYQRIRLHDYDDADCRIKTCIFEEGEYSTFYSYPQSEKIYQNVCGLHLSPPPFIMQSDAGGKKRDYVIQELVDTERNYMEFLNSLLKHFARPLSSLLRPEDSARIFFGLKELSEIHAGFHSQLCKTRNSAVIAQIFLDWKKKFLIYGDYCANLTTAQNTLQETCARNEVINQEVIRCQIEANNNKFKLCDILPVPIQRLLKYQLLLDKLIKETPCEWVEDYQVLMKAQEAMIDIIQYTNEVKCDSDTLDIIKDIQASIMAWDAPEDMQLKNFGRLLRDGELKVKPQGDLRIKTRYVFVFEQMMLICKPGKADQYRYRETLWLNDYKLEYHTNKIIRHSLSKSSRRPYEWLLVHKQTCTMYTLYARTEEQKQIWIKTLQKAMDNINPEACRNTNHKFKFTTFDTPNSCLRCDKFLKGLILQGYKCEMCHLAVHKHCIADAGHCMPKPLSPTSSSPTLSSPTLSSPTLSSPILPSPTLPLPPRPNVARYSYLT</sequence>
<dbReference type="Pfam" id="PF22697">
    <property type="entry name" value="SOS1_NGEF_PH"/>
    <property type="match status" value="1"/>
</dbReference>
<dbReference type="SUPFAM" id="SSF48065">
    <property type="entry name" value="DBL homology domain (DH-domain)"/>
    <property type="match status" value="1"/>
</dbReference>
<dbReference type="InterPro" id="IPR000219">
    <property type="entry name" value="DH_dom"/>
</dbReference>
<dbReference type="SMART" id="SM00109">
    <property type="entry name" value="C1"/>
    <property type="match status" value="1"/>
</dbReference>
<evidence type="ECO:0000256" key="1">
    <source>
        <dbReference type="ARBA" id="ARBA00022553"/>
    </source>
</evidence>
<dbReference type="PANTHER" id="PTHR45818:SF3">
    <property type="entry name" value="PROTEIN VAV"/>
    <property type="match status" value="1"/>
</dbReference>
<evidence type="ECO:0000256" key="3">
    <source>
        <dbReference type="ARBA" id="ARBA00022737"/>
    </source>
</evidence>
<dbReference type="CDD" id="cd21201">
    <property type="entry name" value="CH_VAV"/>
    <property type="match status" value="1"/>
</dbReference>
<dbReference type="InterPro" id="IPR002219">
    <property type="entry name" value="PKC_DAG/PE"/>
</dbReference>
<evidence type="ECO:0000313" key="11">
    <source>
        <dbReference type="Proteomes" id="UP000053097"/>
    </source>
</evidence>
<keyword evidence="1" id="KW-0597">Phosphoprotein</keyword>
<evidence type="ECO:0000256" key="4">
    <source>
        <dbReference type="SAM" id="MobiDB-lite"/>
    </source>
</evidence>
<evidence type="ECO:0000259" key="5">
    <source>
        <dbReference type="PROSITE" id="PS50003"/>
    </source>
</evidence>
<dbReference type="AlphaFoldDB" id="A0A026W1X0"/>
<dbReference type="OrthoDB" id="5340910at2759"/>
<dbReference type="InterPro" id="IPR035899">
    <property type="entry name" value="DBL_dom_sf"/>
</dbReference>
<feature type="domain" description="Phorbol-ester/DAG-type" evidence="8">
    <location>
        <begin position="548"/>
        <end position="597"/>
    </location>
</feature>
<accession>A0A026W1X0</accession>
<dbReference type="PROSITE" id="PS50010">
    <property type="entry name" value="DH_2"/>
    <property type="match status" value="1"/>
</dbReference>
<evidence type="ECO:0000313" key="10">
    <source>
        <dbReference type="EMBL" id="RLU21163.1"/>
    </source>
</evidence>
<evidence type="ECO:0000256" key="2">
    <source>
        <dbReference type="ARBA" id="ARBA00022658"/>
    </source>
</evidence>
<evidence type="ECO:0000313" key="9">
    <source>
        <dbReference type="EMBL" id="EZA50028.1"/>
    </source>
</evidence>
<dbReference type="Gene3D" id="3.30.60.20">
    <property type="match status" value="1"/>
</dbReference>
<keyword evidence="11" id="KW-1185">Reference proteome</keyword>
<dbReference type="EMBL" id="KK107487">
    <property type="protein sequence ID" value="EZA50028.1"/>
    <property type="molecule type" value="Genomic_DNA"/>
</dbReference>
<name>A0A026W1X0_OOCBI</name>
<gene>
    <name evidence="10" type="ORF">DMN91_005536</name>
    <name evidence="9" type="ORF">X777_11692</name>
</gene>
<dbReference type="SMART" id="SM00325">
    <property type="entry name" value="RhoGEF"/>
    <property type="match status" value="1"/>
</dbReference>
<dbReference type="Gene3D" id="1.10.418.10">
    <property type="entry name" value="Calponin-like domain"/>
    <property type="match status" value="1"/>
</dbReference>
<dbReference type="CDD" id="cd01223">
    <property type="entry name" value="PH_Vav"/>
    <property type="match status" value="1"/>
</dbReference>
<dbReference type="SUPFAM" id="SSF50729">
    <property type="entry name" value="PH domain-like"/>
    <property type="match status" value="1"/>
</dbReference>
<dbReference type="GO" id="GO:0005085">
    <property type="term" value="F:guanyl-nucleotide exchange factor activity"/>
    <property type="evidence" value="ECO:0007669"/>
    <property type="project" value="UniProtKB-KW"/>
</dbReference>
<feature type="domain" description="DH" evidence="6">
    <location>
        <begin position="218"/>
        <end position="396"/>
    </location>
</feature>
<feature type="domain" description="PH" evidence="5">
    <location>
        <begin position="429"/>
        <end position="537"/>
    </location>
</feature>
<dbReference type="Gene3D" id="1.20.900.10">
    <property type="entry name" value="Dbl homology (DH) domain"/>
    <property type="match status" value="1"/>
</dbReference>
<feature type="compositionally biased region" description="Low complexity" evidence="4">
    <location>
        <begin position="603"/>
        <end position="625"/>
    </location>
</feature>